<keyword evidence="4" id="KW-0347">Helicase</keyword>
<evidence type="ECO:0000259" key="3">
    <source>
        <dbReference type="PROSITE" id="PS51194"/>
    </source>
</evidence>
<dbReference type="CDD" id="cd17919">
    <property type="entry name" value="DEXHc_Snf"/>
    <property type="match status" value="1"/>
</dbReference>
<dbReference type="InterPro" id="IPR027417">
    <property type="entry name" value="P-loop_NTPase"/>
</dbReference>
<dbReference type="InterPro" id="IPR038718">
    <property type="entry name" value="SNF2-like_sf"/>
</dbReference>
<sequence length="629" mass="68666">MADAAQALQRLVEHGASVRLDADRKDPALEPLLRALRVLRIVTQLHADGIARLGPLADDLADALRRAKRATRRGGLLIARAATKAAARSAVAEVERLLSSRQADAAATILGQWDQSSSQALTDGRDALWADFARHAAVYNTLLERVSGSTTDGAAAHGHLPQALQNQAGQIGLDLGRLRVTLRGYQAFGVRYALLQRRCILGDEMGLGKTIEAIAVCAHLAAAGGRHFLVVCPASVIVNWLNEIASHSTLPAHRLHGPQRDEAIRHWHADGGVAVTTFETLSRLSLPQDLRPGVVIVDEAQLIKNPAAQRSQAVAAYLAQAPRALFLTGTPMLNRVDEFRNLIRYLNPAVAATISVTDGLAGAASFRRKVANVYLRRNQKDVLAELPDLIEVADWVEMGQAETRAYRRAVEARQFAHMRRAAVVIDGSVMPAKVERLREIIQEAADNGWKVVVFSFFLEVLERVRVSLQEDTPVFLLSGAVPVAARQQVVDDFSGTDGHAVLVSQIGVGGVGLNLPAASIVVLTEPQLTPAHEEQAIRRCYRMGQTRGVRVHRLLARNTVDQRLLEMLERKSALIRAYAHDSVAKSADPLATDGTYVDHDLLTDEAIPLDRRIIMVERQRLGLDKRRVS</sequence>
<dbReference type="GO" id="GO:0016787">
    <property type="term" value="F:hydrolase activity"/>
    <property type="evidence" value="ECO:0007669"/>
    <property type="project" value="UniProtKB-KW"/>
</dbReference>
<dbReference type="InterPro" id="IPR001650">
    <property type="entry name" value="Helicase_C-like"/>
</dbReference>
<dbReference type="CDD" id="cd18793">
    <property type="entry name" value="SF2_C_SNF"/>
    <property type="match status" value="1"/>
</dbReference>
<dbReference type="SMART" id="SM00487">
    <property type="entry name" value="DEXDc"/>
    <property type="match status" value="1"/>
</dbReference>
<keyword evidence="4" id="KW-0067">ATP-binding</keyword>
<dbReference type="Pfam" id="PF00271">
    <property type="entry name" value="Helicase_C"/>
    <property type="match status" value="1"/>
</dbReference>
<dbReference type="PANTHER" id="PTHR10799">
    <property type="entry name" value="SNF2/RAD54 HELICASE FAMILY"/>
    <property type="match status" value="1"/>
</dbReference>
<evidence type="ECO:0000313" key="4">
    <source>
        <dbReference type="EMBL" id="QLK01223.1"/>
    </source>
</evidence>
<dbReference type="EMBL" id="CP058905">
    <property type="protein sequence ID" value="QLK01223.1"/>
    <property type="molecule type" value="Genomic_DNA"/>
</dbReference>
<evidence type="ECO:0000256" key="1">
    <source>
        <dbReference type="ARBA" id="ARBA00022801"/>
    </source>
</evidence>
<dbReference type="PROSITE" id="PS51192">
    <property type="entry name" value="HELICASE_ATP_BIND_1"/>
    <property type="match status" value="1"/>
</dbReference>
<dbReference type="PROSITE" id="PS51194">
    <property type="entry name" value="HELICASE_CTER"/>
    <property type="match status" value="1"/>
</dbReference>
<dbReference type="SMART" id="SM00490">
    <property type="entry name" value="HELICc"/>
    <property type="match status" value="1"/>
</dbReference>
<keyword evidence="1" id="KW-0378">Hydrolase</keyword>
<keyword evidence="4" id="KW-0547">Nucleotide-binding</keyword>
<accession>A0A7D6GAN8</accession>
<organism evidence="4">
    <name type="scientific">Micromonospora carbonacea</name>
    <dbReference type="NCBI Taxonomy" id="47853"/>
    <lineage>
        <taxon>Bacteria</taxon>
        <taxon>Bacillati</taxon>
        <taxon>Actinomycetota</taxon>
        <taxon>Actinomycetes</taxon>
        <taxon>Micromonosporales</taxon>
        <taxon>Micromonosporaceae</taxon>
        <taxon>Micromonospora</taxon>
    </lineage>
</organism>
<dbReference type="InterPro" id="IPR049730">
    <property type="entry name" value="SNF2/RAD54-like_C"/>
</dbReference>
<dbReference type="Gene3D" id="3.40.50.10810">
    <property type="entry name" value="Tandem AAA-ATPase domain"/>
    <property type="match status" value="1"/>
</dbReference>
<gene>
    <name evidence="4" type="ORF">HZU44_04890</name>
</gene>
<dbReference type="GO" id="GO:0004386">
    <property type="term" value="F:helicase activity"/>
    <property type="evidence" value="ECO:0007669"/>
    <property type="project" value="UniProtKB-KW"/>
</dbReference>
<dbReference type="Pfam" id="PF00176">
    <property type="entry name" value="SNF2-rel_dom"/>
    <property type="match status" value="1"/>
</dbReference>
<evidence type="ECO:0000259" key="2">
    <source>
        <dbReference type="PROSITE" id="PS51192"/>
    </source>
</evidence>
<dbReference type="AlphaFoldDB" id="A0A7D6GAN8"/>
<dbReference type="InterPro" id="IPR000330">
    <property type="entry name" value="SNF2_N"/>
</dbReference>
<protein>
    <submittedName>
        <fullName evidence="4">DEAD/DEAH box helicase</fullName>
    </submittedName>
</protein>
<dbReference type="InterPro" id="IPR014001">
    <property type="entry name" value="Helicase_ATP-bd"/>
</dbReference>
<feature type="domain" description="Helicase C-terminal" evidence="3">
    <location>
        <begin position="433"/>
        <end position="591"/>
    </location>
</feature>
<feature type="domain" description="Helicase ATP-binding" evidence="2">
    <location>
        <begin position="190"/>
        <end position="349"/>
    </location>
</feature>
<reference evidence="4" key="1">
    <citation type="submission" date="2020-08" db="EMBL/GenBank/DDBJ databases">
        <title>A bifunctional nitrone conjugated secondary metabolite targeting the ribosome.</title>
        <authorList>
            <person name="Limbrick E.M."/>
            <person name="Graf M."/>
            <person name="Derewacz D.K."/>
            <person name="Nguyen F."/>
            <person name="Spraggins J.M."/>
            <person name="Wieland M."/>
            <person name="Ynigez-Gutierrez A.E."/>
            <person name="Reisman B.J."/>
            <person name="Zinshteyn B."/>
            <person name="McCulloch K."/>
            <person name="Iverson T.M."/>
            <person name="Green R."/>
            <person name="Wilson D.N."/>
            <person name="Bachmann B.O."/>
        </authorList>
    </citation>
    <scope>NUCLEOTIDE SEQUENCE</scope>
    <source>
        <strain evidence="4">Africana</strain>
    </source>
</reference>
<dbReference type="SUPFAM" id="SSF52540">
    <property type="entry name" value="P-loop containing nucleoside triphosphate hydrolases"/>
    <property type="match status" value="2"/>
</dbReference>
<dbReference type="GO" id="GO:0005524">
    <property type="term" value="F:ATP binding"/>
    <property type="evidence" value="ECO:0007669"/>
    <property type="project" value="InterPro"/>
</dbReference>
<name>A0A7D6GAN8_9ACTN</name>
<dbReference type="Gene3D" id="3.40.50.300">
    <property type="entry name" value="P-loop containing nucleotide triphosphate hydrolases"/>
    <property type="match status" value="1"/>
</dbReference>
<proteinExistence type="predicted"/>